<dbReference type="OrthoDB" id="9792681at2"/>
<dbReference type="PANTHER" id="PTHR31446">
    <property type="entry name" value="ACID PHOSPHATASE/VANADIUM-DEPENDENT HALOPEROXIDASE-RELATED PROTEIN"/>
    <property type="match status" value="1"/>
</dbReference>
<accession>A0A1T4WPA8</accession>
<dbReference type="EMBL" id="FUYF01000003">
    <property type="protein sequence ID" value="SKA78715.1"/>
    <property type="molecule type" value="Genomic_DNA"/>
</dbReference>
<dbReference type="InterPro" id="IPR003832">
    <property type="entry name" value="DUF212"/>
</dbReference>
<evidence type="ECO:0000313" key="2">
    <source>
        <dbReference type="EMBL" id="SKA78715.1"/>
    </source>
</evidence>
<evidence type="ECO:0008006" key="4">
    <source>
        <dbReference type="Google" id="ProtNLM"/>
    </source>
</evidence>
<protein>
    <recommendedName>
        <fullName evidence="4">Divergent PAP2 family protein</fullName>
    </recommendedName>
</protein>
<proteinExistence type="predicted"/>
<reference evidence="2 3" key="1">
    <citation type="submission" date="2017-02" db="EMBL/GenBank/DDBJ databases">
        <authorList>
            <person name="Peterson S.W."/>
        </authorList>
    </citation>
    <scope>NUCLEOTIDE SEQUENCE [LARGE SCALE GENOMIC DNA]</scope>
    <source>
        <strain evidence="2 3">ATCC 27749</strain>
    </source>
</reference>
<evidence type="ECO:0000313" key="3">
    <source>
        <dbReference type="Proteomes" id="UP000190286"/>
    </source>
</evidence>
<keyword evidence="1" id="KW-0472">Membrane</keyword>
<evidence type="ECO:0000256" key="1">
    <source>
        <dbReference type="SAM" id="Phobius"/>
    </source>
</evidence>
<dbReference type="AlphaFoldDB" id="A0A1T4WPA8"/>
<dbReference type="Proteomes" id="UP000190286">
    <property type="component" value="Unassembled WGS sequence"/>
</dbReference>
<organism evidence="2 3">
    <name type="scientific">Gemmiger formicilis</name>
    <dbReference type="NCBI Taxonomy" id="745368"/>
    <lineage>
        <taxon>Bacteria</taxon>
        <taxon>Bacillati</taxon>
        <taxon>Bacillota</taxon>
        <taxon>Clostridia</taxon>
        <taxon>Eubacteriales</taxon>
        <taxon>Gemmiger</taxon>
    </lineage>
</organism>
<keyword evidence="1" id="KW-1133">Transmembrane helix</keyword>
<feature type="transmembrane region" description="Helical" evidence="1">
    <location>
        <begin position="135"/>
        <end position="154"/>
    </location>
</feature>
<feature type="transmembrane region" description="Helical" evidence="1">
    <location>
        <begin position="12"/>
        <end position="35"/>
    </location>
</feature>
<dbReference type="Pfam" id="PF02681">
    <property type="entry name" value="DUF212"/>
    <property type="match status" value="1"/>
</dbReference>
<dbReference type="STRING" id="745368.SAMN02745178_00821"/>
<dbReference type="PANTHER" id="PTHR31446:SF29">
    <property type="entry name" value="ACID PHOSPHATASE_VANADIUM-DEPENDENT HALOPEROXIDASE-RELATED PROTEIN"/>
    <property type="match status" value="1"/>
</dbReference>
<sequence length="155" mass="16922">MPLLRAALSWNFVLATAICASLLAQLIKVLLNLFIFHRFIAERMWGAGGMPSSHSATVCAMVVATGRYCGVNSPIFAIAAVLSIIVMYDAMGVRYETGEQAKVLNRMFTEWMDQGFEQFQLPHGKKLKEMVGHTPIEVVTGAALGIVLGFAMPMV</sequence>
<gene>
    <name evidence="2" type="ORF">SAMN02745178_00821</name>
</gene>
<keyword evidence="3" id="KW-1185">Reference proteome</keyword>
<dbReference type="RefSeq" id="WP_078783818.1">
    <property type="nucleotide sequence ID" value="NZ_DAWADZ010000007.1"/>
</dbReference>
<name>A0A1T4WPA8_9FIRM</name>
<keyword evidence="1" id="KW-0812">Transmembrane</keyword>
<dbReference type="GeneID" id="93337306"/>